<evidence type="ECO:0000313" key="2">
    <source>
        <dbReference type="EMBL" id="KAF3578626.1"/>
    </source>
</evidence>
<feature type="region of interest" description="Disordered" evidence="1">
    <location>
        <begin position="179"/>
        <end position="220"/>
    </location>
</feature>
<dbReference type="EMBL" id="QGKV02000649">
    <property type="protein sequence ID" value="KAF3578626.1"/>
    <property type="molecule type" value="Genomic_DNA"/>
</dbReference>
<keyword evidence="3" id="KW-1185">Reference proteome</keyword>
<comment type="caution">
    <text evidence="2">The sequence shown here is derived from an EMBL/GenBank/DDBJ whole genome shotgun (WGS) entry which is preliminary data.</text>
</comment>
<name>A0ABQ7DMS4_BRACR</name>
<proteinExistence type="predicted"/>
<sequence>MEKEGPLDLIIAPDCLFSKIILGKYYHKTSFLKVTENSSISHTWRRILKGRDLLLQHLGKVIGNGETTSLWNDSWIDPETNLKPYGLVFIADKDLMVSNILTRETREWNIQRINSLLPELAAHILSIQPSLLDSQTPTSGRYQRTEPTLSSSTKCFCHRVRIYKAGDFQLTQPVPDVENMSQSITSSSTATSQKKSGGWDHGPMLSQSRRRRPSANPHSVPRTYGRSFLLWAL</sequence>
<protein>
    <submittedName>
        <fullName evidence="2">Uncharacterized protein</fullName>
    </submittedName>
</protein>
<organism evidence="2 3">
    <name type="scientific">Brassica cretica</name>
    <name type="common">Mustard</name>
    <dbReference type="NCBI Taxonomy" id="69181"/>
    <lineage>
        <taxon>Eukaryota</taxon>
        <taxon>Viridiplantae</taxon>
        <taxon>Streptophyta</taxon>
        <taxon>Embryophyta</taxon>
        <taxon>Tracheophyta</taxon>
        <taxon>Spermatophyta</taxon>
        <taxon>Magnoliopsida</taxon>
        <taxon>eudicotyledons</taxon>
        <taxon>Gunneridae</taxon>
        <taxon>Pentapetalae</taxon>
        <taxon>rosids</taxon>
        <taxon>malvids</taxon>
        <taxon>Brassicales</taxon>
        <taxon>Brassicaceae</taxon>
        <taxon>Brassiceae</taxon>
        <taxon>Brassica</taxon>
    </lineage>
</organism>
<evidence type="ECO:0000313" key="3">
    <source>
        <dbReference type="Proteomes" id="UP000266723"/>
    </source>
</evidence>
<feature type="compositionally biased region" description="Low complexity" evidence="1">
    <location>
        <begin position="181"/>
        <end position="196"/>
    </location>
</feature>
<accession>A0ABQ7DMS4</accession>
<reference evidence="2 3" key="1">
    <citation type="journal article" date="2020" name="BMC Genomics">
        <title>Intraspecific diversification of the crop wild relative Brassica cretica Lam. using demographic model selection.</title>
        <authorList>
            <person name="Kioukis A."/>
            <person name="Michalopoulou V.A."/>
            <person name="Briers L."/>
            <person name="Pirintsos S."/>
            <person name="Studholme D.J."/>
            <person name="Pavlidis P."/>
            <person name="Sarris P.F."/>
        </authorList>
    </citation>
    <scope>NUCLEOTIDE SEQUENCE [LARGE SCALE GENOMIC DNA]</scope>
    <source>
        <strain evidence="3">cv. PFS-1207/04</strain>
    </source>
</reference>
<gene>
    <name evidence="2" type="ORF">DY000_02034686</name>
</gene>
<evidence type="ECO:0000256" key="1">
    <source>
        <dbReference type="SAM" id="MobiDB-lite"/>
    </source>
</evidence>
<dbReference type="Proteomes" id="UP000266723">
    <property type="component" value="Unassembled WGS sequence"/>
</dbReference>